<dbReference type="Pfam" id="PF03630">
    <property type="entry name" value="Fumble"/>
    <property type="match status" value="1"/>
</dbReference>
<name>A0A9Q1DW56_CONCO</name>
<accession>A0A9Q1DW56</accession>
<dbReference type="AlphaFoldDB" id="A0A9Q1DW56"/>
<evidence type="ECO:0000313" key="1">
    <source>
        <dbReference type="EMBL" id="KAJ8282729.1"/>
    </source>
</evidence>
<comment type="caution">
    <text evidence="1">The sequence shown here is derived from an EMBL/GenBank/DDBJ whole genome shotgun (WGS) entry which is preliminary data.</text>
</comment>
<dbReference type="EMBL" id="JAFJMO010000003">
    <property type="protein sequence ID" value="KAJ8282729.1"/>
    <property type="molecule type" value="Genomic_DNA"/>
</dbReference>
<proteinExistence type="predicted"/>
<dbReference type="Proteomes" id="UP001152803">
    <property type="component" value="Unassembled WGS sequence"/>
</dbReference>
<dbReference type="GO" id="GO:0005524">
    <property type="term" value="F:ATP binding"/>
    <property type="evidence" value="ECO:0007669"/>
    <property type="project" value="InterPro"/>
</dbReference>
<protein>
    <submittedName>
        <fullName evidence="1">Uncharacterized protein</fullName>
    </submittedName>
</protein>
<sequence>MNTPTVQTSSAPIDRRRMDMSDARKNLVGDRTFLGLCRLLTGGLRIFGHSRIRVGQENIHQLLFVGNVLQRNNLSKKLQASAMKRWLNGHLNVLLLEHERFFSAVGVLLEQLNHTGPNAPAPQTLQRAMNTMRQWDKDMTDRCMGSRQKLPLSLSPGGC</sequence>
<dbReference type="GO" id="GO:0015937">
    <property type="term" value="P:coenzyme A biosynthetic process"/>
    <property type="evidence" value="ECO:0007669"/>
    <property type="project" value="InterPro"/>
</dbReference>
<dbReference type="InterPro" id="IPR004567">
    <property type="entry name" value="Type_II_PanK"/>
</dbReference>
<keyword evidence="2" id="KW-1185">Reference proteome</keyword>
<dbReference type="SUPFAM" id="SSF53067">
    <property type="entry name" value="Actin-like ATPase domain"/>
    <property type="match status" value="1"/>
</dbReference>
<gene>
    <name evidence="1" type="ORF">COCON_G00052480</name>
</gene>
<reference evidence="1" key="1">
    <citation type="journal article" date="2023" name="Science">
        <title>Genome structures resolve the early diversification of teleost fishes.</title>
        <authorList>
            <person name="Parey E."/>
            <person name="Louis A."/>
            <person name="Montfort J."/>
            <person name="Bouchez O."/>
            <person name="Roques C."/>
            <person name="Iampietro C."/>
            <person name="Lluch J."/>
            <person name="Castinel A."/>
            <person name="Donnadieu C."/>
            <person name="Desvignes T."/>
            <person name="Floi Bucao C."/>
            <person name="Jouanno E."/>
            <person name="Wen M."/>
            <person name="Mejri S."/>
            <person name="Dirks R."/>
            <person name="Jansen H."/>
            <person name="Henkel C."/>
            <person name="Chen W.J."/>
            <person name="Zahm M."/>
            <person name="Cabau C."/>
            <person name="Klopp C."/>
            <person name="Thompson A.W."/>
            <person name="Robinson-Rechavi M."/>
            <person name="Braasch I."/>
            <person name="Lecointre G."/>
            <person name="Bobe J."/>
            <person name="Postlethwait J.H."/>
            <person name="Berthelot C."/>
            <person name="Roest Crollius H."/>
            <person name="Guiguen Y."/>
        </authorList>
    </citation>
    <scope>NUCLEOTIDE SEQUENCE</scope>
    <source>
        <strain evidence="1">Concon-B</strain>
    </source>
</reference>
<organism evidence="1 2">
    <name type="scientific">Conger conger</name>
    <name type="common">Conger eel</name>
    <name type="synonym">Muraena conger</name>
    <dbReference type="NCBI Taxonomy" id="82655"/>
    <lineage>
        <taxon>Eukaryota</taxon>
        <taxon>Metazoa</taxon>
        <taxon>Chordata</taxon>
        <taxon>Craniata</taxon>
        <taxon>Vertebrata</taxon>
        <taxon>Euteleostomi</taxon>
        <taxon>Actinopterygii</taxon>
        <taxon>Neopterygii</taxon>
        <taxon>Teleostei</taxon>
        <taxon>Anguilliformes</taxon>
        <taxon>Congridae</taxon>
        <taxon>Conger</taxon>
    </lineage>
</organism>
<evidence type="ECO:0000313" key="2">
    <source>
        <dbReference type="Proteomes" id="UP001152803"/>
    </source>
</evidence>
<dbReference type="InterPro" id="IPR043129">
    <property type="entry name" value="ATPase_NBD"/>
</dbReference>